<feature type="domain" description="DUF4367" evidence="2">
    <location>
        <begin position="123"/>
        <end position="223"/>
    </location>
</feature>
<keyword evidence="1" id="KW-0472">Membrane</keyword>
<keyword evidence="1" id="KW-0812">Transmembrane</keyword>
<name>A0A3D2X310_9FIRM</name>
<comment type="caution">
    <text evidence="3">The sequence shown here is derived from an EMBL/GenBank/DDBJ whole genome shotgun (WGS) entry which is preliminary data.</text>
</comment>
<proteinExistence type="predicted"/>
<gene>
    <name evidence="3" type="ORF">DHW61_03755</name>
</gene>
<evidence type="ECO:0000313" key="4">
    <source>
        <dbReference type="Proteomes" id="UP000262969"/>
    </source>
</evidence>
<dbReference type="EMBL" id="DPVV01000131">
    <property type="protein sequence ID" value="HCL01521.1"/>
    <property type="molecule type" value="Genomic_DNA"/>
</dbReference>
<keyword evidence="1" id="KW-1133">Transmembrane helix</keyword>
<evidence type="ECO:0000259" key="2">
    <source>
        <dbReference type="Pfam" id="PF14285"/>
    </source>
</evidence>
<protein>
    <recommendedName>
        <fullName evidence="2">DUF4367 domain-containing protein</fullName>
    </recommendedName>
</protein>
<reference evidence="3 4" key="1">
    <citation type="journal article" date="2018" name="Nat. Biotechnol.">
        <title>A standardized bacterial taxonomy based on genome phylogeny substantially revises the tree of life.</title>
        <authorList>
            <person name="Parks D.H."/>
            <person name="Chuvochina M."/>
            <person name="Waite D.W."/>
            <person name="Rinke C."/>
            <person name="Skarshewski A."/>
            <person name="Chaumeil P.A."/>
            <person name="Hugenholtz P."/>
        </authorList>
    </citation>
    <scope>NUCLEOTIDE SEQUENCE [LARGE SCALE GENOMIC DNA]</scope>
    <source>
        <strain evidence="3">UBA11728</strain>
    </source>
</reference>
<evidence type="ECO:0000313" key="3">
    <source>
        <dbReference type="EMBL" id="HCL01521.1"/>
    </source>
</evidence>
<feature type="transmembrane region" description="Helical" evidence="1">
    <location>
        <begin position="65"/>
        <end position="84"/>
    </location>
</feature>
<dbReference type="AlphaFoldDB" id="A0A3D2X310"/>
<organism evidence="3 4">
    <name type="scientific">Lachnoclostridium phytofermentans</name>
    <dbReference type="NCBI Taxonomy" id="66219"/>
    <lineage>
        <taxon>Bacteria</taxon>
        <taxon>Bacillati</taxon>
        <taxon>Bacillota</taxon>
        <taxon>Clostridia</taxon>
        <taxon>Lachnospirales</taxon>
        <taxon>Lachnospiraceae</taxon>
    </lineage>
</organism>
<accession>A0A3D2X310</accession>
<sequence>MDKMIHDEFLYANVPQEEKKMLEKIPPENELSHKFSRGFNRKMKALLKYERRTPSMRRFVHRMKIAATIFLVMLSLTFGTIMSVEAYRIRFFEFITQVCEELTSIVIHSDENAGHDTLALVFPTYVPDGYSILKQTSSEYKNSIIYCNESGAEIYYLQKLSSQSEFIFDSETVEPKEIAIGTHKGYIFINKGVTQIYWYDNFNVYSLIGSLDESEIIKMAESIQK</sequence>
<dbReference type="InterPro" id="IPR025377">
    <property type="entry name" value="DUF4367"/>
</dbReference>
<dbReference type="Proteomes" id="UP000262969">
    <property type="component" value="Unassembled WGS sequence"/>
</dbReference>
<dbReference type="Pfam" id="PF14285">
    <property type="entry name" value="DUF4367"/>
    <property type="match status" value="1"/>
</dbReference>
<evidence type="ECO:0000256" key="1">
    <source>
        <dbReference type="SAM" id="Phobius"/>
    </source>
</evidence>